<gene>
    <name evidence="1" type="ORF">BT96DRAFT_947502</name>
</gene>
<evidence type="ECO:0000313" key="2">
    <source>
        <dbReference type="Proteomes" id="UP000799118"/>
    </source>
</evidence>
<dbReference type="AlphaFoldDB" id="A0A6A4GSF1"/>
<proteinExistence type="predicted"/>
<protein>
    <submittedName>
        <fullName evidence="1">Uncharacterized protein</fullName>
    </submittedName>
</protein>
<evidence type="ECO:0000313" key="1">
    <source>
        <dbReference type="EMBL" id="KAE9388588.1"/>
    </source>
</evidence>
<dbReference type="EMBL" id="ML769736">
    <property type="protein sequence ID" value="KAE9388588.1"/>
    <property type="molecule type" value="Genomic_DNA"/>
</dbReference>
<accession>A0A6A4GSF1</accession>
<sequence>MLLSTRTLDTQPYYNTGSEYGYGNALFPAKSYPPEMWMFQIDSRGEVEESVDKLLQAVLERTGDPVDERIKFDIRDFAQTIVRGGYRSKVADEEREPLRRC</sequence>
<reference evidence="1" key="1">
    <citation type="journal article" date="2019" name="Environ. Microbiol.">
        <title>Fungal ecological strategies reflected in gene transcription - a case study of two litter decomposers.</title>
        <authorList>
            <person name="Barbi F."/>
            <person name="Kohler A."/>
            <person name="Barry K."/>
            <person name="Baskaran P."/>
            <person name="Daum C."/>
            <person name="Fauchery L."/>
            <person name="Ihrmark K."/>
            <person name="Kuo A."/>
            <person name="LaButti K."/>
            <person name="Lipzen A."/>
            <person name="Morin E."/>
            <person name="Grigoriev I.V."/>
            <person name="Henrissat B."/>
            <person name="Lindahl B."/>
            <person name="Martin F."/>
        </authorList>
    </citation>
    <scope>NUCLEOTIDE SEQUENCE</scope>
    <source>
        <strain evidence="1">JB14</strain>
    </source>
</reference>
<keyword evidence="2" id="KW-1185">Reference proteome</keyword>
<dbReference type="Proteomes" id="UP000799118">
    <property type="component" value="Unassembled WGS sequence"/>
</dbReference>
<name>A0A6A4GSF1_9AGAR</name>
<organism evidence="1 2">
    <name type="scientific">Gymnopus androsaceus JB14</name>
    <dbReference type="NCBI Taxonomy" id="1447944"/>
    <lineage>
        <taxon>Eukaryota</taxon>
        <taxon>Fungi</taxon>
        <taxon>Dikarya</taxon>
        <taxon>Basidiomycota</taxon>
        <taxon>Agaricomycotina</taxon>
        <taxon>Agaricomycetes</taxon>
        <taxon>Agaricomycetidae</taxon>
        <taxon>Agaricales</taxon>
        <taxon>Marasmiineae</taxon>
        <taxon>Omphalotaceae</taxon>
        <taxon>Gymnopus</taxon>
    </lineage>
</organism>